<comment type="caution">
    <text evidence="2">The sequence shown here is derived from an EMBL/GenBank/DDBJ whole genome shotgun (WGS) entry which is preliminary data.</text>
</comment>
<dbReference type="GO" id="GO:0005759">
    <property type="term" value="C:mitochondrial matrix"/>
    <property type="evidence" value="ECO:0007669"/>
    <property type="project" value="TreeGrafter"/>
</dbReference>
<evidence type="ECO:0000313" key="2">
    <source>
        <dbReference type="EMBL" id="KAG5201123.1"/>
    </source>
</evidence>
<proteinExistence type="inferred from homology"/>
<dbReference type="EMBL" id="JAEMGP010000014">
    <property type="protein sequence ID" value="KAG5201123.1"/>
    <property type="molecule type" value="Genomic_DNA"/>
</dbReference>
<accession>A0A836A2U2</accession>
<reference evidence="2 3" key="1">
    <citation type="submission" date="2020-12" db="EMBL/GenBank/DDBJ databases">
        <title>De novo assembly of Tibetan sheep genome.</title>
        <authorList>
            <person name="Li X."/>
        </authorList>
    </citation>
    <scope>NUCLEOTIDE SEQUENCE [LARGE SCALE GENOMIC DNA]</scope>
    <source>
        <tissue evidence="2">Heart</tissue>
    </source>
</reference>
<dbReference type="PANTHER" id="PTHR46188:SF1">
    <property type="entry name" value="BOLA-LIKE PROTEIN 3"/>
    <property type="match status" value="1"/>
</dbReference>
<dbReference type="AlphaFoldDB" id="A0A836A2U2"/>
<dbReference type="Proteomes" id="UP000664991">
    <property type="component" value="Chromosome 14"/>
</dbReference>
<protein>
    <submittedName>
        <fullName evidence="2">Uncharacterized protein</fullName>
    </submittedName>
</protein>
<evidence type="ECO:0000256" key="1">
    <source>
        <dbReference type="ARBA" id="ARBA00005578"/>
    </source>
</evidence>
<organism evidence="2 3">
    <name type="scientific">Ovis aries</name>
    <name type="common">Sheep</name>
    <dbReference type="NCBI Taxonomy" id="9940"/>
    <lineage>
        <taxon>Eukaryota</taxon>
        <taxon>Metazoa</taxon>
        <taxon>Chordata</taxon>
        <taxon>Craniata</taxon>
        <taxon>Vertebrata</taxon>
        <taxon>Euteleostomi</taxon>
        <taxon>Mammalia</taxon>
        <taxon>Eutheria</taxon>
        <taxon>Laurasiatheria</taxon>
        <taxon>Artiodactyla</taxon>
        <taxon>Ruminantia</taxon>
        <taxon>Pecora</taxon>
        <taxon>Bovidae</taxon>
        <taxon>Caprinae</taxon>
        <taxon>Ovis</taxon>
    </lineage>
</organism>
<comment type="similarity">
    <text evidence="1">Belongs to the BolA/IbaG family.</text>
</comment>
<name>A0A836A2U2_SHEEP</name>
<dbReference type="InterPro" id="IPR052275">
    <property type="entry name" value="Mt_Fe-S_assembly_factor"/>
</dbReference>
<sequence>MEAWSPAAAVSLIRGTCQLPPLHCAQCMFSSHPEGERKVTQILKISRKLWGMYKIQIKSEEFKEKRTVQQTTGTKRRNQRDVFTFDAVVAEDDFYLQTLLSLGQWQLSGSGTELFIPCLSAFFPSSHTSEIFFGLIVFRFFPAWLQYLLLEMSLDDRTMGWAEIILREDQENRAGDEDVSHVLDISAVIDLYPHVTS</sequence>
<evidence type="ECO:0000313" key="3">
    <source>
        <dbReference type="Proteomes" id="UP000664991"/>
    </source>
</evidence>
<gene>
    <name evidence="2" type="ORF">JEQ12_005657</name>
</gene>
<dbReference type="PANTHER" id="PTHR46188">
    <property type="entry name" value="BOLA-LIKE PROTEIN 3"/>
    <property type="match status" value="1"/>
</dbReference>